<accession>A0A7W9MKM7</accession>
<dbReference type="Proteomes" id="UP000540685">
    <property type="component" value="Unassembled WGS sequence"/>
</dbReference>
<protein>
    <recommendedName>
        <fullName evidence="3">Minor tail protein</fullName>
    </recommendedName>
</protein>
<evidence type="ECO:0000313" key="1">
    <source>
        <dbReference type="EMBL" id="MBB5823768.1"/>
    </source>
</evidence>
<reference evidence="1 2" key="1">
    <citation type="submission" date="2020-08" db="EMBL/GenBank/DDBJ databases">
        <title>Sequencing the genomes of 1000 actinobacteria strains.</title>
        <authorList>
            <person name="Klenk H.-P."/>
        </authorList>
    </citation>
    <scope>NUCLEOTIDE SEQUENCE [LARGE SCALE GENOMIC DNA]</scope>
    <source>
        <strain evidence="1 2">DSM 46887</strain>
    </source>
</reference>
<proteinExistence type="predicted"/>
<evidence type="ECO:0000313" key="2">
    <source>
        <dbReference type="Proteomes" id="UP000540685"/>
    </source>
</evidence>
<gene>
    <name evidence="1" type="ORF">F4562_006917</name>
</gene>
<keyword evidence="2" id="KW-1185">Reference proteome</keyword>
<dbReference type="EMBL" id="JACHMP010000002">
    <property type="protein sequence ID" value="MBB5823768.1"/>
    <property type="molecule type" value="Genomic_DNA"/>
</dbReference>
<sequence>MTIRTLGLASGATSLQDHRLTLGVFMGPGASVLERRGGLYYSPGAADLVGVSALQATVSSFVAIVDGTSNALQGQIVVVVDANETLTFAAGEPAVARTDRVVVQVRDTTYDASGATDARVVIVKGNTTTGAANPVPASSLLLWEVVVPAGASAITFASARVDRRQWTATPLRIPVNSQTERNALPNVPGLEVTRLDTGDVEQWWGGAWRVIGGASSSGVLIARKTVNTDRTNTTTLTADPHLSVNLAANSSYLLDMLVLMASGATPGFRQGWIVPAGVTGTWASRHVVASTGFTGEAFADFGTTTVVVPGQGTPSPISSIRISGVVTVGATAGPLTYRWAQNTAGSGTTTVRADSYMRLEKLP</sequence>
<comment type="caution">
    <text evidence="1">The sequence shown here is derived from an EMBL/GenBank/DDBJ whole genome shotgun (WGS) entry which is preliminary data.</text>
</comment>
<evidence type="ECO:0008006" key="3">
    <source>
        <dbReference type="Google" id="ProtNLM"/>
    </source>
</evidence>
<dbReference type="RefSeq" id="WP_184538068.1">
    <property type="nucleotide sequence ID" value="NZ_JACHMP010000002.1"/>
</dbReference>
<dbReference type="AlphaFoldDB" id="A0A7W9MKM7"/>
<organism evidence="1 2">
    <name type="scientific">Streptosporangium becharense</name>
    <dbReference type="NCBI Taxonomy" id="1816182"/>
    <lineage>
        <taxon>Bacteria</taxon>
        <taxon>Bacillati</taxon>
        <taxon>Actinomycetota</taxon>
        <taxon>Actinomycetes</taxon>
        <taxon>Streptosporangiales</taxon>
        <taxon>Streptosporangiaceae</taxon>
        <taxon>Streptosporangium</taxon>
    </lineage>
</organism>
<name>A0A7W9MKM7_9ACTN</name>